<evidence type="ECO:0008006" key="6">
    <source>
        <dbReference type="Google" id="ProtNLM"/>
    </source>
</evidence>
<dbReference type="Gene3D" id="3.30.70.270">
    <property type="match status" value="1"/>
</dbReference>
<sequence length="881" mass="100713">MKKNKCAIFYSLIIAAIMLALGIVSFWGRNQGTFRGIYSTAHLTSIGGKWTDKAGKQVNLQEIKPGKNDSVTIYYQLPKNLASQDKIIFLSNNIKQIDAYLGQKRLYHSHPEIAADWLNLTEHYESFTNSITLPASAAGKRIRLRLTGFYQPLGKISNCSLGNDGAFLARYFKKNVLRLTLGIISAVLGVTMLLFAIFAPLGSKFKRSLIYYSIATILFAILQMQAEMQLTVLLGHYHIWRLFTYPVLILLPYLLVMMVNEQLEYPRAIYAAYGFALSLADVVYVLWRHFFKGLDFSNDRTFLLSLVFVGIVSGVAMMVGDLFRSKKAVSEASPEELTESEQESANEAYKTRKLIHWSYLGTYFLLIVCIVIDCYWHFVHENSAADFSTLRYGFFLSQILMFRQYFLSELNNMQQKGQDDTYEKMVNYDRLTGLYTQYYLTQKLTKQRKEDPSIMPAIIYINLAKFKLYNVINGHEKGDECLKEVAEILKDIFGSEYLARFANDHFVIFDLDNDGVMDRIEEANRRVGQIDLSFKLYLKAGIYYSDGSKSVETECDYAKTACDEVKDGAENCYRVYTEEFSEKSAYTKFVVDHIDEAIANGDIQVYYQPQVHLMNGKLSGLEALARWNDQTRGFMSPGRFVPVLEDSNLTYKLDLYVLEEAVKLIRHQLDTGGQIVPISFNLSRTDFVTSDPNQVLLDLVKKYDIPREMLRVEITETILTEDPVKIKKAIDRFHANGFQVLMDDFGSGASSLNTLKEYGFDEIKLDMIFMRKFDERSKKVIRPLISMAKSLGVHTLCEGVESKEQIAFLKDVGCEVIQGYYYGKPNTFPEVVDRLKDLGVAWEGWMKAPTLKPPAWSTSMLTSRWPSWTMTASRKSSRPTI</sequence>
<reference evidence="5" key="1">
    <citation type="submission" date="2021-01" db="EMBL/GenBank/DDBJ databases">
        <title>Draft genome sequence of Nasalis larvatus strain YZ03.</title>
        <authorList>
            <person name="Suzuki-Hashido N."/>
            <person name="Tsuchida S."/>
            <person name="Hayakawa T."/>
        </authorList>
    </citation>
    <scope>NUCLEOTIDE SEQUENCE [LARGE SCALE GENOMIC DNA]</scope>
    <source>
        <strain evidence="5">YZ03</strain>
    </source>
</reference>
<evidence type="ECO:0000259" key="2">
    <source>
        <dbReference type="PROSITE" id="PS50883"/>
    </source>
</evidence>
<evidence type="ECO:0000256" key="1">
    <source>
        <dbReference type="SAM" id="Phobius"/>
    </source>
</evidence>
<feature type="transmembrane region" description="Helical" evidence="1">
    <location>
        <begin position="176"/>
        <end position="197"/>
    </location>
</feature>
<dbReference type="SUPFAM" id="SSF141868">
    <property type="entry name" value="EAL domain-like"/>
    <property type="match status" value="1"/>
</dbReference>
<dbReference type="InterPro" id="IPR001633">
    <property type="entry name" value="EAL_dom"/>
</dbReference>
<feature type="transmembrane region" description="Helical" evidence="1">
    <location>
        <begin position="357"/>
        <end position="378"/>
    </location>
</feature>
<keyword evidence="5" id="KW-1185">Reference proteome</keyword>
<dbReference type="NCBIfam" id="TIGR00254">
    <property type="entry name" value="GGDEF"/>
    <property type="match status" value="1"/>
</dbReference>
<dbReference type="PROSITE" id="PS50883">
    <property type="entry name" value="EAL"/>
    <property type="match status" value="1"/>
</dbReference>
<evidence type="ECO:0000313" key="5">
    <source>
        <dbReference type="Proteomes" id="UP000616547"/>
    </source>
</evidence>
<feature type="domain" description="GGDEF" evidence="3">
    <location>
        <begin position="454"/>
        <end position="578"/>
    </location>
</feature>
<dbReference type="InterPro" id="IPR050706">
    <property type="entry name" value="Cyclic-di-GMP_PDE-like"/>
</dbReference>
<feature type="transmembrane region" description="Helical" evidence="1">
    <location>
        <begin position="209"/>
        <end position="226"/>
    </location>
</feature>
<name>A0ABQ3W4Z8_9LACO</name>
<dbReference type="InterPro" id="IPR043128">
    <property type="entry name" value="Rev_trsase/Diguanyl_cyclase"/>
</dbReference>
<dbReference type="SMART" id="SM00267">
    <property type="entry name" value="GGDEF"/>
    <property type="match status" value="1"/>
</dbReference>
<dbReference type="PANTHER" id="PTHR33121:SF70">
    <property type="entry name" value="SIGNALING PROTEIN YKOW"/>
    <property type="match status" value="1"/>
</dbReference>
<dbReference type="CDD" id="cd01948">
    <property type="entry name" value="EAL"/>
    <property type="match status" value="1"/>
</dbReference>
<organism evidence="4 5">
    <name type="scientific">Lactobacillus nasalidis</name>
    <dbReference type="NCBI Taxonomy" id="2797258"/>
    <lineage>
        <taxon>Bacteria</taxon>
        <taxon>Bacillati</taxon>
        <taxon>Bacillota</taxon>
        <taxon>Bacilli</taxon>
        <taxon>Lactobacillales</taxon>
        <taxon>Lactobacillaceae</taxon>
        <taxon>Lactobacillus</taxon>
    </lineage>
</organism>
<dbReference type="InterPro" id="IPR029787">
    <property type="entry name" value="Nucleotide_cyclase"/>
</dbReference>
<dbReference type="Pfam" id="PF00563">
    <property type="entry name" value="EAL"/>
    <property type="match status" value="1"/>
</dbReference>
<evidence type="ECO:0000313" key="4">
    <source>
        <dbReference type="EMBL" id="GHW00359.1"/>
    </source>
</evidence>
<proteinExistence type="predicted"/>
<feature type="transmembrane region" description="Helical" evidence="1">
    <location>
        <begin position="268"/>
        <end position="287"/>
    </location>
</feature>
<dbReference type="Pfam" id="PF00990">
    <property type="entry name" value="GGDEF"/>
    <property type="match status" value="1"/>
</dbReference>
<dbReference type="PROSITE" id="PS50887">
    <property type="entry name" value="GGDEF"/>
    <property type="match status" value="1"/>
</dbReference>
<dbReference type="RefSeq" id="WP_244666125.1">
    <property type="nucleotide sequence ID" value="NZ_BOCI01000015.1"/>
</dbReference>
<protein>
    <recommendedName>
        <fullName evidence="6">EAL domain-containing protein</fullName>
    </recommendedName>
</protein>
<feature type="transmembrane region" description="Helical" evidence="1">
    <location>
        <begin position="302"/>
        <end position="323"/>
    </location>
</feature>
<feature type="transmembrane region" description="Helical" evidence="1">
    <location>
        <begin position="7"/>
        <end position="28"/>
    </location>
</feature>
<dbReference type="EMBL" id="BOCI01000015">
    <property type="protein sequence ID" value="GHW00359.1"/>
    <property type="molecule type" value="Genomic_DNA"/>
</dbReference>
<accession>A0ABQ3W4Z8</accession>
<gene>
    <name evidence="4" type="ORF">lacNasYZ03_00460</name>
</gene>
<feature type="domain" description="EAL" evidence="2">
    <location>
        <begin position="587"/>
        <end position="839"/>
    </location>
</feature>
<dbReference type="SUPFAM" id="SSF55073">
    <property type="entry name" value="Nucleotide cyclase"/>
    <property type="match status" value="1"/>
</dbReference>
<keyword evidence="1" id="KW-0472">Membrane</keyword>
<dbReference type="InterPro" id="IPR000160">
    <property type="entry name" value="GGDEF_dom"/>
</dbReference>
<dbReference type="Gene3D" id="3.20.20.450">
    <property type="entry name" value="EAL domain"/>
    <property type="match status" value="1"/>
</dbReference>
<dbReference type="Proteomes" id="UP000616547">
    <property type="component" value="Unassembled WGS sequence"/>
</dbReference>
<feature type="transmembrane region" description="Helical" evidence="1">
    <location>
        <begin position="238"/>
        <end position="256"/>
    </location>
</feature>
<comment type="caution">
    <text evidence="4">The sequence shown here is derived from an EMBL/GenBank/DDBJ whole genome shotgun (WGS) entry which is preliminary data.</text>
</comment>
<dbReference type="PANTHER" id="PTHR33121">
    <property type="entry name" value="CYCLIC DI-GMP PHOSPHODIESTERASE PDEF"/>
    <property type="match status" value="1"/>
</dbReference>
<keyword evidence="1" id="KW-0812">Transmembrane</keyword>
<dbReference type="InterPro" id="IPR035919">
    <property type="entry name" value="EAL_sf"/>
</dbReference>
<evidence type="ECO:0000259" key="3">
    <source>
        <dbReference type="PROSITE" id="PS50887"/>
    </source>
</evidence>
<keyword evidence="1" id="KW-1133">Transmembrane helix</keyword>
<dbReference type="SMART" id="SM00052">
    <property type="entry name" value="EAL"/>
    <property type="match status" value="1"/>
</dbReference>